<dbReference type="InterPro" id="IPR014718">
    <property type="entry name" value="GH-type_carb-bd"/>
</dbReference>
<reference evidence="3 4" key="1">
    <citation type="submission" date="2019-01" db="EMBL/GenBank/DDBJ databases">
        <authorList>
            <person name="Chen W.-M."/>
        </authorList>
    </citation>
    <scope>NUCLEOTIDE SEQUENCE [LARGE SCALE GENOMIC DNA]</scope>
    <source>
        <strain evidence="3 4">KYPC3</strain>
    </source>
</reference>
<dbReference type="InterPro" id="IPR012939">
    <property type="entry name" value="Glyco_hydro_92"/>
</dbReference>
<evidence type="ECO:0000313" key="4">
    <source>
        <dbReference type="Proteomes" id="UP000283077"/>
    </source>
</evidence>
<dbReference type="Gene3D" id="1.20.1050.60">
    <property type="entry name" value="alpha-1,2-mannosidase"/>
    <property type="match status" value="1"/>
</dbReference>
<dbReference type="GO" id="GO:0005829">
    <property type="term" value="C:cytosol"/>
    <property type="evidence" value="ECO:0007669"/>
    <property type="project" value="TreeGrafter"/>
</dbReference>
<keyword evidence="4" id="KW-1185">Reference proteome</keyword>
<dbReference type="GO" id="GO:0005975">
    <property type="term" value="P:carbohydrate metabolic process"/>
    <property type="evidence" value="ECO:0007669"/>
    <property type="project" value="InterPro"/>
</dbReference>
<dbReference type="AlphaFoldDB" id="A0A437R0T4"/>
<organism evidence="3 4">
    <name type="scientific">Rheinheimera riviphila</name>
    <dbReference type="NCBI Taxonomy" id="1834037"/>
    <lineage>
        <taxon>Bacteria</taxon>
        <taxon>Pseudomonadati</taxon>
        <taxon>Pseudomonadota</taxon>
        <taxon>Gammaproteobacteria</taxon>
        <taxon>Chromatiales</taxon>
        <taxon>Chromatiaceae</taxon>
        <taxon>Rheinheimera</taxon>
    </lineage>
</organism>
<comment type="caution">
    <text evidence="3">The sequence shown here is derived from an EMBL/GenBank/DDBJ whole genome shotgun (WGS) entry which is preliminary data.</text>
</comment>
<protein>
    <submittedName>
        <fullName evidence="3">Glycoside hydrolase family 92 protein</fullName>
    </submittedName>
</protein>
<feature type="domain" description="Glycosyl hydrolase family 92" evidence="1">
    <location>
        <begin position="272"/>
        <end position="738"/>
    </location>
</feature>
<dbReference type="Proteomes" id="UP000283077">
    <property type="component" value="Unassembled WGS sequence"/>
</dbReference>
<evidence type="ECO:0000313" key="3">
    <source>
        <dbReference type="EMBL" id="RVU40375.1"/>
    </source>
</evidence>
<proteinExistence type="predicted"/>
<dbReference type="InterPro" id="IPR050883">
    <property type="entry name" value="PNGase"/>
</dbReference>
<evidence type="ECO:0000259" key="2">
    <source>
        <dbReference type="Pfam" id="PF17678"/>
    </source>
</evidence>
<dbReference type="Pfam" id="PF17678">
    <property type="entry name" value="Glyco_hydro_92N"/>
    <property type="match status" value="1"/>
</dbReference>
<dbReference type="OrthoDB" id="9804511at2"/>
<dbReference type="PANTHER" id="PTHR12143:SF39">
    <property type="entry name" value="SECRETED PROTEIN"/>
    <property type="match status" value="1"/>
</dbReference>
<dbReference type="NCBIfam" id="TIGR01180">
    <property type="entry name" value="aman2_put"/>
    <property type="match status" value="1"/>
</dbReference>
<gene>
    <name evidence="3" type="ORF">EOE67_06455</name>
</gene>
<dbReference type="Gene3D" id="2.70.98.10">
    <property type="match status" value="1"/>
</dbReference>
<dbReference type="EMBL" id="SACS01000005">
    <property type="protein sequence ID" value="RVU40375.1"/>
    <property type="molecule type" value="Genomic_DNA"/>
</dbReference>
<feature type="domain" description="Glycosyl hydrolase family 92 N-terminal" evidence="2">
    <location>
        <begin position="36"/>
        <end position="266"/>
    </location>
</feature>
<dbReference type="InterPro" id="IPR041371">
    <property type="entry name" value="GH92_N"/>
</dbReference>
<dbReference type="InterPro" id="IPR005887">
    <property type="entry name" value="GH92_a_mannosidase_put"/>
</dbReference>
<dbReference type="GO" id="GO:0000224">
    <property type="term" value="F:peptide-N4-(N-acetyl-beta-glucosaminyl)asparagine amidase activity"/>
    <property type="evidence" value="ECO:0007669"/>
    <property type="project" value="TreeGrafter"/>
</dbReference>
<dbReference type="InterPro" id="IPR008928">
    <property type="entry name" value="6-hairpin_glycosidase_sf"/>
</dbReference>
<name>A0A437R0T4_9GAMM</name>
<keyword evidence="3" id="KW-0378">Hydrolase</keyword>
<dbReference type="Gene3D" id="3.30.2080.10">
    <property type="entry name" value="GH92 mannosidase domain"/>
    <property type="match status" value="1"/>
</dbReference>
<evidence type="ECO:0000259" key="1">
    <source>
        <dbReference type="Pfam" id="PF07971"/>
    </source>
</evidence>
<sequence>MSPVASTAATATTATTVATTAASEPPSANALAVLKYVDPFIATGGHGHAFPGAVVPFGMVQLSPDNPSQGWDWTSGYHYSDNVLIGFSHTHLSGTGVGDLLDILLMPLQGDYAQQQKNEHKRPFALYEHADEQASPGFYQLNLPGLGVKAELSATERVGVHRYSYSNSEKAKLLLDLGYAQNYDKSVVTLLKVEDAYTISGYRISTGWAKYQPLYFVATFNQPFAAQLYQDGKAVKGQLLQTEKGQAVLDFGALPGQSLVGKVALSYVSIDGAKANLAAEVPHFSFDRVKAEAAQRWATQLGRFQVNDPDETAKTKFYTALYHSYLAPQLFSDVDGRYFGADGAVHQPMVDGNQQQIPRYTLFSLWDTFRALHPLLTITDPSRVDPMMHSLLGFYDESGLLPTWDLMSNETDVMIGYHAVPVLADAYLKGLTTASAGRILQAAKASTQQSRFGIDLFGKYGYVPSDLDVEAVSKTLEYAFDDYAISKIAEAAGQQADADYFAKRALSYQQLFDASTGFFRGKTSNGAWVSPFNPIYVAHRTTDYTEANAWQYTFFVPHDVPGLMALYGGEAKFTEKLDTLFSMSSKMEGEVSPDITGLIGQYAHGNEPVHHVPYLYAFTGKKWQGEARIKQIRDSMYRAEPNGLAGNDDLGQMSAWYVFSALGFYPLNPVGGEFVLGTPQFSAVTLKLDHGKLLQITAEPAAPGEYVTAVSWNGQRIVGQVLNYQQLMQGGTLHFEFGPI</sequence>
<dbReference type="GO" id="GO:0006516">
    <property type="term" value="P:glycoprotein catabolic process"/>
    <property type="evidence" value="ECO:0007669"/>
    <property type="project" value="TreeGrafter"/>
</dbReference>
<dbReference type="GO" id="GO:0030246">
    <property type="term" value="F:carbohydrate binding"/>
    <property type="evidence" value="ECO:0007669"/>
    <property type="project" value="InterPro"/>
</dbReference>
<dbReference type="Pfam" id="PF07971">
    <property type="entry name" value="Glyco_hydro_92"/>
    <property type="match status" value="1"/>
</dbReference>
<dbReference type="PANTHER" id="PTHR12143">
    <property type="entry name" value="PEPTIDE N-GLYCANASE PNGASE -RELATED"/>
    <property type="match status" value="1"/>
</dbReference>
<dbReference type="SUPFAM" id="SSF48208">
    <property type="entry name" value="Six-hairpin glycosidases"/>
    <property type="match status" value="1"/>
</dbReference>
<accession>A0A437R0T4</accession>
<dbReference type="Gene3D" id="1.20.1610.10">
    <property type="entry name" value="alpha-1,2-mannosidases domains"/>
    <property type="match status" value="1"/>
</dbReference>